<keyword evidence="2" id="KW-0472">Membrane</keyword>
<dbReference type="EMBL" id="CP060244">
    <property type="protein sequence ID" value="QNT78391.1"/>
    <property type="molecule type" value="Genomic_DNA"/>
</dbReference>
<feature type="region of interest" description="Disordered" evidence="1">
    <location>
        <begin position="348"/>
        <end position="418"/>
    </location>
</feature>
<dbReference type="Proteomes" id="UP000516349">
    <property type="component" value="Chromosome"/>
</dbReference>
<feature type="compositionally biased region" description="Pro residues" evidence="1">
    <location>
        <begin position="357"/>
        <end position="366"/>
    </location>
</feature>
<keyword evidence="4" id="KW-1185">Reference proteome</keyword>
<dbReference type="Gene3D" id="1.10.287.470">
    <property type="entry name" value="Helix hairpin bin"/>
    <property type="match status" value="1"/>
</dbReference>
<protein>
    <submittedName>
        <fullName evidence="3">HlyD family secretion protein</fullName>
    </submittedName>
</protein>
<reference evidence="3 4" key="1">
    <citation type="submission" date="2020-08" db="EMBL/GenBank/DDBJ databases">
        <title>Complete genome sequence of Entomobacter blattae G55GP.</title>
        <authorList>
            <person name="Poehlein A."/>
            <person name="Guzman J."/>
            <person name="Daniel R."/>
            <person name="Vilcinskas A."/>
        </authorList>
    </citation>
    <scope>NUCLEOTIDE SEQUENCE [LARGE SCALE GENOMIC DNA]</scope>
    <source>
        <strain evidence="3 4">G55GP</strain>
    </source>
</reference>
<sequence>MTLSPKTRLWGGIIILLLLLGGAAWYILRPKPLGPGFASGNGRIEATEVDISAKNPGRVLRIFFDEGDFVSPHALVAQQDTSSLQAQRVQAIAYLQEATNRVTTTETVVVQRQADKNAAQAVLAQRQAELIAASKHAKRSATLAHEGATPMQEYDDDLARQESAKAAVVAAKAKIAAADAAISTARTQVIGARAQVKASKAEIARLDSDIHDANLYAPIFGRVQYRIVQPGEVVASGGKILNMVDLQDIYMTFFIPETATGKITMGAEARIVLDALPDDVIPASISYVSDVAQFTPKTVETESERQKLMFRVKAKISPQLLRDHIRKIKTGLPGMAYVRLDPKEPWPESLRLKKSPPEPTPHPTVPSPSNSPESTSESSPAPHNSPDRAPNRAAPNSTPANAPARPPHSALPHQGPAP</sequence>
<dbReference type="Gene3D" id="2.40.50.100">
    <property type="match status" value="1"/>
</dbReference>
<evidence type="ECO:0000256" key="1">
    <source>
        <dbReference type="SAM" id="MobiDB-lite"/>
    </source>
</evidence>
<feature type="compositionally biased region" description="Low complexity" evidence="1">
    <location>
        <begin position="391"/>
        <end position="403"/>
    </location>
</feature>
<gene>
    <name evidence="3" type="ORF">JGUZn3_11650</name>
</gene>
<name>A0A7H1NRI1_9PROT</name>
<evidence type="ECO:0000313" key="4">
    <source>
        <dbReference type="Proteomes" id="UP000516349"/>
    </source>
</evidence>
<dbReference type="GO" id="GO:0005886">
    <property type="term" value="C:plasma membrane"/>
    <property type="evidence" value="ECO:0007669"/>
    <property type="project" value="TreeGrafter"/>
</dbReference>
<dbReference type="RefSeq" id="WP_203412669.1">
    <property type="nucleotide sequence ID" value="NZ_CP060244.1"/>
</dbReference>
<dbReference type="PANTHER" id="PTHR30438:SF2">
    <property type="entry name" value="MEMBRANE PROTEIN"/>
    <property type="match status" value="1"/>
</dbReference>
<feature type="transmembrane region" description="Helical" evidence="2">
    <location>
        <begin position="9"/>
        <end position="28"/>
    </location>
</feature>
<dbReference type="Gene3D" id="2.40.30.170">
    <property type="match status" value="1"/>
</dbReference>
<dbReference type="AlphaFoldDB" id="A0A7H1NRI1"/>
<organism evidence="3 4">
    <name type="scientific">Entomobacter blattae</name>
    <dbReference type="NCBI Taxonomy" id="2762277"/>
    <lineage>
        <taxon>Bacteria</taxon>
        <taxon>Pseudomonadati</taxon>
        <taxon>Pseudomonadota</taxon>
        <taxon>Alphaproteobacteria</taxon>
        <taxon>Acetobacterales</taxon>
        <taxon>Acetobacteraceae</taxon>
        <taxon>Entomobacter</taxon>
    </lineage>
</organism>
<keyword evidence="2" id="KW-0812">Transmembrane</keyword>
<dbReference type="PANTHER" id="PTHR30438">
    <property type="entry name" value="36 KDA ANTIGEN-RELATED"/>
    <property type="match status" value="1"/>
</dbReference>
<dbReference type="SUPFAM" id="SSF111369">
    <property type="entry name" value="HlyD-like secretion proteins"/>
    <property type="match status" value="1"/>
</dbReference>
<feature type="compositionally biased region" description="Low complexity" evidence="1">
    <location>
        <begin position="367"/>
        <end position="382"/>
    </location>
</feature>
<evidence type="ECO:0000313" key="3">
    <source>
        <dbReference type="EMBL" id="QNT78391.1"/>
    </source>
</evidence>
<dbReference type="KEGG" id="ebla:JGUZn3_11650"/>
<evidence type="ECO:0000256" key="2">
    <source>
        <dbReference type="SAM" id="Phobius"/>
    </source>
</evidence>
<proteinExistence type="predicted"/>
<accession>A0A7H1NRI1</accession>
<keyword evidence="2" id="KW-1133">Transmembrane helix</keyword>